<name>A0A0D7BGJ1_9AGAR</name>
<reference evidence="2 3" key="1">
    <citation type="journal article" date="2015" name="Fungal Genet. Biol.">
        <title>Evolution of novel wood decay mechanisms in Agaricales revealed by the genome sequences of Fistulina hepatica and Cylindrobasidium torrendii.</title>
        <authorList>
            <person name="Floudas D."/>
            <person name="Held B.W."/>
            <person name="Riley R."/>
            <person name="Nagy L.G."/>
            <person name="Koehler G."/>
            <person name="Ransdell A.S."/>
            <person name="Younus H."/>
            <person name="Chow J."/>
            <person name="Chiniquy J."/>
            <person name="Lipzen A."/>
            <person name="Tritt A."/>
            <person name="Sun H."/>
            <person name="Haridas S."/>
            <person name="LaButti K."/>
            <person name="Ohm R.A."/>
            <person name="Kues U."/>
            <person name="Blanchette R.A."/>
            <person name="Grigoriev I.V."/>
            <person name="Minto R.E."/>
            <person name="Hibbett D.S."/>
        </authorList>
    </citation>
    <scope>NUCLEOTIDE SEQUENCE [LARGE SCALE GENOMIC DNA]</scope>
    <source>
        <strain evidence="2 3">FP15055 ss-10</strain>
    </source>
</reference>
<accession>A0A0D7BGJ1</accession>
<keyword evidence="1" id="KW-1133">Transmembrane helix</keyword>
<dbReference type="EMBL" id="KN880481">
    <property type="protein sequence ID" value="KIY69592.1"/>
    <property type="molecule type" value="Genomic_DNA"/>
</dbReference>
<evidence type="ECO:0000313" key="3">
    <source>
        <dbReference type="Proteomes" id="UP000054007"/>
    </source>
</evidence>
<proteinExistence type="predicted"/>
<dbReference type="AlphaFoldDB" id="A0A0D7BGJ1"/>
<evidence type="ECO:0000256" key="1">
    <source>
        <dbReference type="SAM" id="Phobius"/>
    </source>
</evidence>
<gene>
    <name evidence="2" type="ORF">CYLTODRAFT_452463</name>
</gene>
<dbReference type="Proteomes" id="UP000054007">
    <property type="component" value="Unassembled WGS sequence"/>
</dbReference>
<sequence>MSHLHPAIIFAIALGASILLLCTGIVCFARHAITRSNDPDNYRPVSTVSNLIISPSKPKVFGGVAVRLTPPTPIKGTVKPKGKRP</sequence>
<organism evidence="2 3">
    <name type="scientific">Cylindrobasidium torrendii FP15055 ss-10</name>
    <dbReference type="NCBI Taxonomy" id="1314674"/>
    <lineage>
        <taxon>Eukaryota</taxon>
        <taxon>Fungi</taxon>
        <taxon>Dikarya</taxon>
        <taxon>Basidiomycota</taxon>
        <taxon>Agaricomycotina</taxon>
        <taxon>Agaricomycetes</taxon>
        <taxon>Agaricomycetidae</taxon>
        <taxon>Agaricales</taxon>
        <taxon>Marasmiineae</taxon>
        <taxon>Physalacriaceae</taxon>
        <taxon>Cylindrobasidium</taxon>
    </lineage>
</organism>
<evidence type="ECO:0000313" key="2">
    <source>
        <dbReference type="EMBL" id="KIY69592.1"/>
    </source>
</evidence>
<keyword evidence="3" id="KW-1185">Reference proteome</keyword>
<feature type="transmembrane region" description="Helical" evidence="1">
    <location>
        <begin position="6"/>
        <end position="29"/>
    </location>
</feature>
<keyword evidence="1" id="KW-0472">Membrane</keyword>
<keyword evidence="1" id="KW-0812">Transmembrane</keyword>
<protein>
    <submittedName>
        <fullName evidence="2">Uncharacterized protein</fullName>
    </submittedName>
</protein>